<name>A0AAD2FKR3_9STRA</name>
<organism evidence="3 4">
    <name type="scientific">Cylindrotheca closterium</name>
    <dbReference type="NCBI Taxonomy" id="2856"/>
    <lineage>
        <taxon>Eukaryota</taxon>
        <taxon>Sar</taxon>
        <taxon>Stramenopiles</taxon>
        <taxon>Ochrophyta</taxon>
        <taxon>Bacillariophyta</taxon>
        <taxon>Bacillariophyceae</taxon>
        <taxon>Bacillariophycidae</taxon>
        <taxon>Bacillariales</taxon>
        <taxon>Bacillariaceae</taxon>
        <taxon>Cylindrotheca</taxon>
    </lineage>
</organism>
<evidence type="ECO:0000256" key="2">
    <source>
        <dbReference type="SAM" id="Phobius"/>
    </source>
</evidence>
<gene>
    <name evidence="3" type="ORF">CYCCA115_LOCUS9757</name>
</gene>
<feature type="region of interest" description="Disordered" evidence="1">
    <location>
        <begin position="1"/>
        <end position="31"/>
    </location>
</feature>
<keyword evidence="2" id="KW-0812">Transmembrane</keyword>
<feature type="compositionally biased region" description="Basic residues" evidence="1">
    <location>
        <begin position="1"/>
        <end position="18"/>
    </location>
</feature>
<sequence length="342" mass="38383">MGVKHIFKKHDKAKKRVKSPGAVGRDGTVQSSPSYQYAINEFAQTVAPATSNDDGKSKYRQQQQELQQNISTPQHQQQQTMPNQQSNIRPQDGDAESGTVVFDDQSTASSRRTNEGGGDSRYPFSPHGTLPSEYMIYSAFSQTSQSRLHQEQQYYHPTIVDATYDEKYGDAYLGAPIKYIYPSGYQSMRPRSGPWKLSIFVCMMFTWLSVFIIGHCSDHYESIPQYEVDDDTVMAINTRWCGSQLLYMMWVLSMSITGMAAAYMGIIGYIKMRDFAVANGRSQPPGMTGRSDYYVAIRDGPSESRGNDSGYRPSIYQADGTPQFWGGHIYRPTQAAVAVTSR</sequence>
<keyword evidence="2" id="KW-1133">Transmembrane helix</keyword>
<evidence type="ECO:0000256" key="1">
    <source>
        <dbReference type="SAM" id="MobiDB-lite"/>
    </source>
</evidence>
<keyword evidence="2" id="KW-0472">Membrane</keyword>
<dbReference type="AlphaFoldDB" id="A0AAD2FKR3"/>
<dbReference type="Proteomes" id="UP001295423">
    <property type="component" value="Unassembled WGS sequence"/>
</dbReference>
<reference evidence="3" key="1">
    <citation type="submission" date="2023-08" db="EMBL/GenBank/DDBJ databases">
        <authorList>
            <person name="Audoor S."/>
            <person name="Bilcke G."/>
        </authorList>
    </citation>
    <scope>NUCLEOTIDE SEQUENCE</scope>
</reference>
<feature type="transmembrane region" description="Helical" evidence="2">
    <location>
        <begin position="197"/>
        <end position="214"/>
    </location>
</feature>
<feature type="transmembrane region" description="Helical" evidence="2">
    <location>
        <begin position="247"/>
        <end position="270"/>
    </location>
</feature>
<feature type="region of interest" description="Disordered" evidence="1">
    <location>
        <begin position="46"/>
        <end position="126"/>
    </location>
</feature>
<feature type="compositionally biased region" description="Low complexity" evidence="1">
    <location>
        <begin position="67"/>
        <end position="88"/>
    </location>
</feature>
<comment type="caution">
    <text evidence="3">The sequence shown here is derived from an EMBL/GenBank/DDBJ whole genome shotgun (WGS) entry which is preliminary data.</text>
</comment>
<evidence type="ECO:0000313" key="4">
    <source>
        <dbReference type="Proteomes" id="UP001295423"/>
    </source>
</evidence>
<accession>A0AAD2FKR3</accession>
<dbReference type="EMBL" id="CAKOGP040001446">
    <property type="protein sequence ID" value="CAJ1945613.1"/>
    <property type="molecule type" value="Genomic_DNA"/>
</dbReference>
<evidence type="ECO:0000313" key="3">
    <source>
        <dbReference type="EMBL" id="CAJ1945613.1"/>
    </source>
</evidence>
<protein>
    <submittedName>
        <fullName evidence="3">Uncharacterized protein</fullName>
    </submittedName>
</protein>
<proteinExistence type="predicted"/>
<keyword evidence="4" id="KW-1185">Reference proteome</keyword>